<reference evidence="5" key="1">
    <citation type="submission" date="2024-02" db="UniProtKB">
        <authorList>
            <consortium name="WormBaseParasite"/>
        </authorList>
    </citation>
    <scope>IDENTIFICATION</scope>
</reference>
<dbReference type="Gene3D" id="2.30.29.30">
    <property type="entry name" value="Pleckstrin-homology domain (PH domain)/Phosphotyrosine-binding domain (PTB)"/>
    <property type="match status" value="1"/>
</dbReference>
<evidence type="ECO:0000313" key="4">
    <source>
        <dbReference type="Proteomes" id="UP000035681"/>
    </source>
</evidence>
<feature type="compositionally biased region" description="Polar residues" evidence="1">
    <location>
        <begin position="583"/>
        <end position="595"/>
    </location>
</feature>
<protein>
    <submittedName>
        <fullName evidence="5">PH domain-containing protein</fullName>
    </submittedName>
</protein>
<evidence type="ECO:0000259" key="3">
    <source>
        <dbReference type="PROSITE" id="PS50200"/>
    </source>
</evidence>
<dbReference type="AlphaFoldDB" id="A0AAF5CXH0"/>
<evidence type="ECO:0000313" key="5">
    <source>
        <dbReference type="WBParaSite" id="TCONS_00003282.p1"/>
    </source>
</evidence>
<name>A0AAF5CXH0_STRER</name>
<dbReference type="InterPro" id="IPR000159">
    <property type="entry name" value="RA_dom"/>
</dbReference>
<dbReference type="PANTHER" id="PTHR11243">
    <property type="entry name" value="GROWTH FACTOR RECEPTOR-BOUND PROTEIN"/>
    <property type="match status" value="1"/>
</dbReference>
<dbReference type="PROSITE" id="PS50003">
    <property type="entry name" value="PH_DOMAIN"/>
    <property type="match status" value="1"/>
</dbReference>
<dbReference type="InterPro" id="IPR011993">
    <property type="entry name" value="PH-like_dom_sf"/>
</dbReference>
<feature type="compositionally biased region" description="Polar residues" evidence="1">
    <location>
        <begin position="1094"/>
        <end position="1107"/>
    </location>
</feature>
<dbReference type="SMART" id="SM00314">
    <property type="entry name" value="RA"/>
    <property type="match status" value="1"/>
</dbReference>
<feature type="region of interest" description="Disordered" evidence="1">
    <location>
        <begin position="1053"/>
        <end position="1107"/>
    </location>
</feature>
<accession>A0AAF5CXH0</accession>
<dbReference type="Gene3D" id="3.10.20.90">
    <property type="entry name" value="Phosphatidylinositol 3-kinase Catalytic Subunit, Chain A, domain 1"/>
    <property type="match status" value="1"/>
</dbReference>
<keyword evidence="4" id="KW-1185">Reference proteome</keyword>
<dbReference type="GO" id="GO:0007165">
    <property type="term" value="P:signal transduction"/>
    <property type="evidence" value="ECO:0007669"/>
    <property type="project" value="InterPro"/>
</dbReference>
<dbReference type="InterPro" id="IPR029071">
    <property type="entry name" value="Ubiquitin-like_domsf"/>
</dbReference>
<evidence type="ECO:0000259" key="2">
    <source>
        <dbReference type="PROSITE" id="PS50003"/>
    </source>
</evidence>
<dbReference type="InterPro" id="IPR039664">
    <property type="entry name" value="GRB/APBB1IP"/>
</dbReference>
<feature type="domain" description="PH" evidence="2">
    <location>
        <begin position="760"/>
        <end position="870"/>
    </location>
</feature>
<dbReference type="PROSITE" id="PS50200">
    <property type="entry name" value="RA"/>
    <property type="match status" value="1"/>
</dbReference>
<feature type="compositionally biased region" description="Polar residues" evidence="1">
    <location>
        <begin position="1053"/>
        <end position="1070"/>
    </location>
</feature>
<dbReference type="Proteomes" id="UP000035681">
    <property type="component" value="Unplaced"/>
</dbReference>
<dbReference type="SMART" id="SM00233">
    <property type="entry name" value="PH"/>
    <property type="match status" value="1"/>
</dbReference>
<dbReference type="SUPFAM" id="SSF50729">
    <property type="entry name" value="PH domain-like"/>
    <property type="match status" value="1"/>
</dbReference>
<sequence>MDDEERNIEIHEEEAHDFDPDKDSFDLDDISMDSDEEDDCGNKWGDLITVFKYHIIDFDKDMAITLGIKKLNSYKCHMKNNCYKLDYYYYIEILLSIINYYTQYPTKYFKINTNLNKDRYIFVEILSELLASQYKINEKLNSEAVTNLESSIIICEHHKNLFESINKNYNRHSQSNIISSNITLLPNHKNSKELPCDQFFEESFITSLDQQIILYDNNIPITNNKYIGNDKRNSIIEKEDKIINQENCEYQQSLYDNLIINFFIKEVNQFLFINYKDFTISRYTHILFLQIRQNIMYIYPHITITNKKYKIFIVLKIKNKGLFMFLICKGTIKKKVSQPYYNNICRQLTTRLRQSNNRKNMTSQQQLSSIQLCNNFSNINNINTCNKPITSNNGGITSIDQVKVRNKEGPQVPPKPKIDSVRLSMAAVKDSSDWELDALLNELTHLEDQLNSSTGTDQLILGIPTLLPSTKIKKDTTIPAINEVSKEVSPKIYRGNDFSRQNINCPSPDVDSAFGDTSTDCGSNFTRATTSDFSSNDSCRGSLNTPSPTQQELMAKTGAITPPASVVSSCSSSSGVSSTSSSNTKQSLYPNNLSSPAKDHSSLTPAQLKAEKIREALEKMKEANIKKVYVKFFLEDNHTISLLIDERWSCVEVMKVIVSKLGISLHPEHCIIEEYPQLRIKRIYEDHESVVENILMWTQDSPNKLYFKRQQDKFAFILKPQIFLINERTKEYLPSPQINLTAAEREKVLKLFFQPDSTLPPEIDGYLYLKQDGKKSWKRHYFVLRSSGLYYSIKGKSKAPKDLQCIMNFHSNQIYTCTDWKKKYKAPTGYGFAIKPPQIQVKNSKYIKYICAESEILYMQWICALRIAKNGFELYKAYEDSMRRMVTSQCHTPIKVDTPSISSRINSPMPLMSHGGNIFEMGNQNMNDNCKSISTASSKASNSEQVSMTSMCFDQDDCGTIKRSPVDITTPILNIKNNQQGLINCNNLRDDVVTEEMYRNSCISENSSRQLFVDDNRSGVVTPSIEVPSEDFDSDEEPLPPPPMSATFVGGNEQQKQCQSFTPTSFTSNGTPLKSALKKTPPPPPPKRSNTTRLQMTHDSPQNVSSFHNELQNAMNRRLNIMERS</sequence>
<evidence type="ECO:0000256" key="1">
    <source>
        <dbReference type="SAM" id="MobiDB-lite"/>
    </source>
</evidence>
<feature type="domain" description="Ras-associating" evidence="3">
    <location>
        <begin position="622"/>
        <end position="712"/>
    </location>
</feature>
<dbReference type="SUPFAM" id="SSF54236">
    <property type="entry name" value="Ubiquitin-like"/>
    <property type="match status" value="1"/>
</dbReference>
<dbReference type="InterPro" id="IPR039665">
    <property type="entry name" value="PH_APBB1IP"/>
</dbReference>
<dbReference type="PANTHER" id="PTHR11243:SF23">
    <property type="entry name" value="LD06925P"/>
    <property type="match status" value="1"/>
</dbReference>
<dbReference type="Pfam" id="PF21989">
    <property type="entry name" value="RA_2"/>
    <property type="match status" value="1"/>
</dbReference>
<dbReference type="CDD" id="cd01259">
    <property type="entry name" value="PH_APBB1IP"/>
    <property type="match status" value="1"/>
</dbReference>
<proteinExistence type="predicted"/>
<organism evidence="4 5">
    <name type="scientific">Strongyloides stercoralis</name>
    <name type="common">Threadworm</name>
    <dbReference type="NCBI Taxonomy" id="6248"/>
    <lineage>
        <taxon>Eukaryota</taxon>
        <taxon>Metazoa</taxon>
        <taxon>Ecdysozoa</taxon>
        <taxon>Nematoda</taxon>
        <taxon>Chromadorea</taxon>
        <taxon>Rhabditida</taxon>
        <taxon>Tylenchina</taxon>
        <taxon>Panagrolaimomorpha</taxon>
        <taxon>Strongyloidoidea</taxon>
        <taxon>Strongyloididae</taxon>
        <taxon>Strongyloides</taxon>
    </lineage>
</organism>
<dbReference type="WBParaSite" id="TCONS_00003282.p1">
    <property type="protein sequence ID" value="TCONS_00003282.p1"/>
    <property type="gene ID" value="XLOC_003027"/>
</dbReference>
<feature type="compositionally biased region" description="Low complexity" evidence="1">
    <location>
        <begin position="571"/>
        <end position="582"/>
    </location>
</feature>
<dbReference type="InterPro" id="IPR001849">
    <property type="entry name" value="PH_domain"/>
</dbReference>
<dbReference type="Pfam" id="PF00169">
    <property type="entry name" value="PH"/>
    <property type="match status" value="1"/>
</dbReference>
<feature type="region of interest" description="Disordered" evidence="1">
    <location>
        <begin position="571"/>
        <end position="605"/>
    </location>
</feature>